<feature type="domain" description="T6SS Transcription factor RovC-like DNA binding" evidence="1">
    <location>
        <begin position="82"/>
        <end position="191"/>
    </location>
</feature>
<sequence length="192" mass="21517">MFAGTQPALWHPEEVPAVLILDTAPFAGTGLALPDFADWPGILVDRVLENGRHMVLADGNGLHRLWLRSGPADRSLAYMVIRDDALVLRQAMVRRFEQRMTGSRAGRSPPGFCPTPFQRQRLSMLLDILDAAGTRDGAALTTYEIARRHVYARLQVGRGSGWKSSSQRRRTQRLIDEARALMEGGYRRLLRP</sequence>
<name>A0A3G2UXF0_SPHYA</name>
<evidence type="ECO:0000313" key="3">
    <source>
        <dbReference type="EMBL" id="AYO78968.1"/>
    </source>
</evidence>
<evidence type="ECO:0000259" key="2">
    <source>
        <dbReference type="Pfam" id="PF22792"/>
    </source>
</evidence>
<dbReference type="Pfam" id="PF10074">
    <property type="entry name" value="RovC_DNA-bd"/>
    <property type="match status" value="1"/>
</dbReference>
<proteinExistence type="predicted"/>
<evidence type="ECO:0000259" key="1">
    <source>
        <dbReference type="Pfam" id="PF10074"/>
    </source>
</evidence>
<organism evidence="3 4">
    <name type="scientific">Sphingobium yanoikuyae</name>
    <name type="common">Sphingomonas yanoikuyae</name>
    <dbReference type="NCBI Taxonomy" id="13690"/>
    <lineage>
        <taxon>Bacteria</taxon>
        <taxon>Pseudomonadati</taxon>
        <taxon>Pseudomonadota</taxon>
        <taxon>Alphaproteobacteria</taxon>
        <taxon>Sphingomonadales</taxon>
        <taxon>Sphingomonadaceae</taxon>
        <taxon>Sphingobium</taxon>
    </lineage>
</organism>
<dbReference type="InterPro" id="IPR018754">
    <property type="entry name" value="RovC-like_DNA-bd"/>
</dbReference>
<dbReference type="Proteomes" id="UP000280708">
    <property type="component" value="Chromosome"/>
</dbReference>
<dbReference type="RefSeq" id="WP_122129911.1">
    <property type="nucleotide sequence ID" value="NZ_CP033230.1"/>
</dbReference>
<protein>
    <submittedName>
        <fullName evidence="3">DUF2285 domain-containing protein</fullName>
    </submittedName>
</protein>
<evidence type="ECO:0000313" key="4">
    <source>
        <dbReference type="Proteomes" id="UP000280708"/>
    </source>
</evidence>
<accession>A0A3G2UXF0</accession>
<gene>
    <name evidence="3" type="ORF">EBF16_20025</name>
</gene>
<dbReference type="InterPro" id="IPR054278">
    <property type="entry name" value="DUF7012"/>
</dbReference>
<dbReference type="EMBL" id="CP033230">
    <property type="protein sequence ID" value="AYO78968.1"/>
    <property type="molecule type" value="Genomic_DNA"/>
</dbReference>
<feature type="domain" description="DUF7012" evidence="2">
    <location>
        <begin position="18"/>
        <end position="74"/>
    </location>
</feature>
<dbReference type="AlphaFoldDB" id="A0A3G2UXF0"/>
<reference evidence="3 4" key="1">
    <citation type="submission" date="2018-10" db="EMBL/GenBank/DDBJ databases">
        <title>Characterization and genome analysis of a novel bacterium Sphingobium yanoikuyae SJTF8 capable of degrading PAHs.</title>
        <authorList>
            <person name="Yin C."/>
            <person name="Xiong W."/>
            <person name="Liang R."/>
        </authorList>
    </citation>
    <scope>NUCLEOTIDE SEQUENCE [LARGE SCALE GENOMIC DNA]</scope>
    <source>
        <strain evidence="3 4">SJTF8</strain>
    </source>
</reference>
<dbReference type="Pfam" id="PF22792">
    <property type="entry name" value="DUF7012"/>
    <property type="match status" value="1"/>
</dbReference>